<evidence type="ECO:0000256" key="3">
    <source>
        <dbReference type="ARBA" id="ARBA00012438"/>
    </source>
</evidence>
<dbReference type="RefSeq" id="WP_015829825.1">
    <property type="nucleotide sequence ID" value="NC_012969.1"/>
</dbReference>
<dbReference type="SUPFAM" id="SSF52402">
    <property type="entry name" value="Adenine nucleotide alpha hydrolases-like"/>
    <property type="match status" value="1"/>
</dbReference>
<keyword evidence="8 16" id="KW-0418">Kinase</keyword>
<evidence type="ECO:0000256" key="7">
    <source>
        <dbReference type="ARBA" id="ARBA00022741"/>
    </source>
</evidence>
<evidence type="ECO:0000256" key="5">
    <source>
        <dbReference type="ARBA" id="ARBA00022679"/>
    </source>
</evidence>
<dbReference type="GO" id="GO:0005886">
    <property type="term" value="C:plasma membrane"/>
    <property type="evidence" value="ECO:0007669"/>
    <property type="project" value="TreeGrafter"/>
</dbReference>
<keyword evidence="9" id="KW-0067">ATP-binding</keyword>
<dbReference type="InterPro" id="IPR036097">
    <property type="entry name" value="HisK_dim/P_sf"/>
</dbReference>
<dbReference type="SUPFAM" id="SSF55874">
    <property type="entry name" value="ATPase domain of HSP90 chaperone/DNA topoisomerase II/histidine kinase"/>
    <property type="match status" value="1"/>
</dbReference>
<comment type="catalytic activity">
    <reaction evidence="1">
        <text>ATP + protein L-histidine = ADP + protein N-phospho-L-histidine.</text>
        <dbReference type="EC" id="2.7.13.3"/>
    </reaction>
</comment>
<dbReference type="FunFam" id="3.40.50.300:FF:000483">
    <property type="entry name" value="Sensor histidine kinase KdpD"/>
    <property type="match status" value="1"/>
</dbReference>
<evidence type="ECO:0000256" key="1">
    <source>
        <dbReference type="ARBA" id="ARBA00000085"/>
    </source>
</evidence>
<dbReference type="InterPro" id="IPR004358">
    <property type="entry name" value="Sig_transdc_His_kin-like_C"/>
</dbReference>
<dbReference type="Pfam" id="PF00512">
    <property type="entry name" value="HisKA"/>
    <property type="match status" value="1"/>
</dbReference>
<dbReference type="GO" id="GO:0005524">
    <property type="term" value="F:ATP binding"/>
    <property type="evidence" value="ECO:0007669"/>
    <property type="project" value="UniProtKB-KW"/>
</dbReference>
<comment type="function">
    <text evidence="13">Member of the two-component regulatory system KdpD/KdpE involved in the regulation of the kdp operon. KdpD may function as a membrane-associated protein kinase that phosphorylates KdpE in response to environmental signals.</text>
</comment>
<protein>
    <recommendedName>
        <fullName evidence="3">histidine kinase</fullName>
        <ecNumber evidence="3">2.7.13.3</ecNumber>
    </recommendedName>
</protein>
<evidence type="ECO:0000256" key="14">
    <source>
        <dbReference type="SAM" id="Phobius"/>
    </source>
</evidence>
<dbReference type="Gene3D" id="3.30.565.10">
    <property type="entry name" value="Histidine kinase-like ATPase, C-terminal domain"/>
    <property type="match status" value="1"/>
</dbReference>
<evidence type="ECO:0000256" key="8">
    <source>
        <dbReference type="ARBA" id="ARBA00022777"/>
    </source>
</evidence>
<dbReference type="AlphaFoldDB" id="C6XCM9"/>
<evidence type="ECO:0000313" key="17">
    <source>
        <dbReference type="Proteomes" id="UP000002743"/>
    </source>
</evidence>
<evidence type="ECO:0000256" key="6">
    <source>
        <dbReference type="ARBA" id="ARBA00022692"/>
    </source>
</evidence>
<accession>C6XCM9</accession>
<comment type="subcellular location">
    <subcellularLocation>
        <location evidence="2">Membrane</location>
        <topology evidence="2">Multi-pass membrane protein</topology>
    </subcellularLocation>
</comment>
<dbReference type="STRING" id="582744.Msip34_1057"/>
<dbReference type="EMBL" id="CP001674">
    <property type="protein sequence ID" value="ACT50304.1"/>
    <property type="molecule type" value="Genomic_DNA"/>
</dbReference>
<dbReference type="Pfam" id="PF02702">
    <property type="entry name" value="KdpD"/>
    <property type="match status" value="1"/>
</dbReference>
<evidence type="ECO:0000256" key="10">
    <source>
        <dbReference type="ARBA" id="ARBA00022989"/>
    </source>
</evidence>
<dbReference type="OrthoDB" id="9806130at2"/>
<dbReference type="InterPro" id="IPR027417">
    <property type="entry name" value="P-loop_NTPase"/>
</dbReference>
<sequence>MSHTRPDPDALLEKLQQEDARQQRGRLKIFFGSCAGVGKTFAMLTAAHARMQEGEDVLVGVIETHGRRDTESHLQGLPQLPLKSLSYRDKTLHEFDLDAALARRPGLLLVDELAHSNAEGSRHRKRWQDVEELCSAGIDVYTTLNVQHLESLNDVVGQITGIRVSETVPDKVFDLADEVTLVDLPPEELLQRLQEGKVYMSQQAERARRHFFRKGNLIALREMALRRTADRVDAQMREYRTDQSIQHVWQTHERILVGLGPGPEAEQLVRTAARLAISMKAEWLAAYVETPALQKLGHAERQAILDNLRLAQTLGAATTATLSGDEVSTVLLDYARSRNVSRLVVGKPRRPLLMRLFIPSVTDQLAKEATDIDLHVVVRQPKPRHKPAPQHSLQMAANAHLSGLKKRGYLWALAISAATSVIAGMLLQYFELSNVIMLYLLGVMLISIRYGRGPGILSSILSVSAFDFFFVPPKLSFTVSDTQYLLTFGIMLSVALVISNLTSSLRYQAVIANYRERRSLALYEIGKELASTMTTQHIVEVSVHHIASLFQSRAAILLPDADDKLRAPEADAGHGHTLADVDLGIAQWTFDHQEHAGLGTNTLPSSPVLYVPLKAPMRTRGVLAIVPENKAAIFLPEQRQLLDTFAAQIALALERKHYVEVARDALISMESERLRNSLLSAISHDLRTPLTSLLGIADQLRQAPDMPSDRHAQLETLYDQAFRMQQLVVNLLDMARLQAGSVQLNSQWQVLEEVLGSALRAMQPVSQQHRIEVTLPPELPLLQFDAVLLERVFCNLLDNACKYSPPNTTIRISAQQHPGEVWVTVADEGWGLPAGMETQIFQKFTRGKVESPQPGVGLGLSICKAIIQAHGGALWAEAQQPHGTRFIFSLPLGEPPAPPLAEETPA</sequence>
<dbReference type="CDD" id="cd00082">
    <property type="entry name" value="HisKA"/>
    <property type="match status" value="1"/>
</dbReference>
<dbReference type="Gene3D" id="3.30.450.40">
    <property type="match status" value="1"/>
</dbReference>
<organism evidence="16 17">
    <name type="scientific">Methylovorus glucosotrophus (strain SIP3-4)</name>
    <dbReference type="NCBI Taxonomy" id="582744"/>
    <lineage>
        <taxon>Bacteria</taxon>
        <taxon>Pseudomonadati</taxon>
        <taxon>Pseudomonadota</taxon>
        <taxon>Betaproteobacteria</taxon>
        <taxon>Nitrosomonadales</taxon>
        <taxon>Methylophilaceae</taxon>
        <taxon>Methylovorus</taxon>
    </lineage>
</organism>
<dbReference type="FunFam" id="3.30.565.10:FF:000042">
    <property type="entry name" value="Two-component sensor histidine kinase KdpD"/>
    <property type="match status" value="1"/>
</dbReference>
<evidence type="ECO:0000256" key="2">
    <source>
        <dbReference type="ARBA" id="ARBA00004141"/>
    </source>
</evidence>
<proteinExistence type="predicted"/>
<dbReference type="Gene3D" id="1.10.287.130">
    <property type="match status" value="1"/>
</dbReference>
<dbReference type="InterPro" id="IPR025201">
    <property type="entry name" value="KdpD_TM"/>
</dbReference>
<dbReference type="Pfam" id="PF00582">
    <property type="entry name" value="Usp"/>
    <property type="match status" value="1"/>
</dbReference>
<keyword evidence="10 14" id="KW-1133">Transmembrane helix</keyword>
<evidence type="ECO:0000313" key="16">
    <source>
        <dbReference type="EMBL" id="ACT50304.1"/>
    </source>
</evidence>
<evidence type="ECO:0000256" key="13">
    <source>
        <dbReference type="ARBA" id="ARBA00057300"/>
    </source>
</evidence>
<dbReference type="PRINTS" id="PR00344">
    <property type="entry name" value="BCTRLSENSOR"/>
</dbReference>
<keyword evidence="4" id="KW-0597">Phosphoprotein</keyword>
<dbReference type="GO" id="GO:0000155">
    <property type="term" value="F:phosphorelay sensor kinase activity"/>
    <property type="evidence" value="ECO:0007669"/>
    <property type="project" value="InterPro"/>
</dbReference>
<dbReference type="EC" id="2.7.13.3" evidence="3"/>
<dbReference type="Gene3D" id="3.40.50.620">
    <property type="entry name" value="HUPs"/>
    <property type="match status" value="1"/>
</dbReference>
<keyword evidence="17" id="KW-1185">Reference proteome</keyword>
<dbReference type="InterPro" id="IPR052023">
    <property type="entry name" value="Histidine_kinase_KdpD"/>
</dbReference>
<keyword evidence="11" id="KW-0902">Two-component regulatory system</keyword>
<dbReference type="InterPro" id="IPR014729">
    <property type="entry name" value="Rossmann-like_a/b/a_fold"/>
</dbReference>
<dbReference type="GO" id="GO:0005737">
    <property type="term" value="C:cytoplasm"/>
    <property type="evidence" value="ECO:0007669"/>
    <property type="project" value="UniProtKB-ARBA"/>
</dbReference>
<dbReference type="InterPro" id="IPR005467">
    <property type="entry name" value="His_kinase_dom"/>
</dbReference>
<dbReference type="PANTHER" id="PTHR45569:SF1">
    <property type="entry name" value="SENSOR PROTEIN KDPD"/>
    <property type="match status" value="1"/>
</dbReference>
<keyword evidence="6 14" id="KW-0812">Transmembrane</keyword>
<dbReference type="eggNOG" id="COG2205">
    <property type="taxonomic scope" value="Bacteria"/>
</dbReference>
<keyword evidence="5" id="KW-0808">Transferase</keyword>
<dbReference type="GO" id="GO:0042802">
    <property type="term" value="F:identical protein binding"/>
    <property type="evidence" value="ECO:0007669"/>
    <property type="project" value="UniProtKB-ARBA"/>
</dbReference>
<feature type="transmembrane region" description="Helical" evidence="14">
    <location>
        <begin position="455"/>
        <end position="472"/>
    </location>
</feature>
<dbReference type="SUPFAM" id="SSF47384">
    <property type="entry name" value="Homodimeric domain of signal transducing histidine kinase"/>
    <property type="match status" value="1"/>
</dbReference>
<reference evidence="16 17" key="2">
    <citation type="journal article" date="2011" name="J. Bacteriol.">
        <title>Genomes of three methylotrophs from a single niche uncover genetic and metabolic divergence of Methylophilaceae.</title>
        <authorList>
            <person name="Lapidus A."/>
            <person name="Clum A."/>
            <person name="Labutti K."/>
            <person name="Kaluzhnaya M.G."/>
            <person name="Lim S."/>
            <person name="Beck D.A."/>
            <person name="Glavina Del Rio T."/>
            <person name="Nolan M."/>
            <person name="Mavromatis K."/>
            <person name="Huntemann M."/>
            <person name="Lucas S."/>
            <person name="Lidstrom M.E."/>
            <person name="Ivanova N."/>
            <person name="Chistoserdova L."/>
        </authorList>
    </citation>
    <scope>NUCLEOTIDE SEQUENCE [LARGE SCALE GENOMIC DNA]</scope>
    <source>
        <strain evidence="16 17">SIP3-4</strain>
    </source>
</reference>
<gene>
    <name evidence="16" type="ordered locus">Msip34_1057</name>
</gene>
<dbReference type="CDD" id="cd01987">
    <property type="entry name" value="USP_KdpD-like"/>
    <property type="match status" value="1"/>
</dbReference>
<dbReference type="Proteomes" id="UP000002743">
    <property type="component" value="Chromosome"/>
</dbReference>
<dbReference type="InterPro" id="IPR003661">
    <property type="entry name" value="HisK_dim/P_dom"/>
</dbReference>
<keyword evidence="12 14" id="KW-0472">Membrane</keyword>
<dbReference type="KEGG" id="mei:Msip34_1057"/>
<evidence type="ECO:0000259" key="15">
    <source>
        <dbReference type="PROSITE" id="PS50109"/>
    </source>
</evidence>
<dbReference type="Gene3D" id="3.40.50.300">
    <property type="entry name" value="P-loop containing nucleotide triphosphate hydrolases"/>
    <property type="match status" value="1"/>
</dbReference>
<name>C6XCM9_METGS</name>
<dbReference type="InterPro" id="IPR003852">
    <property type="entry name" value="Sig_transdc_His_kinase_KdpD_N"/>
</dbReference>
<dbReference type="InterPro" id="IPR036890">
    <property type="entry name" value="HATPase_C_sf"/>
</dbReference>
<dbReference type="InterPro" id="IPR003594">
    <property type="entry name" value="HATPase_dom"/>
</dbReference>
<dbReference type="InterPro" id="IPR029016">
    <property type="entry name" value="GAF-like_dom_sf"/>
</dbReference>
<dbReference type="Pfam" id="PF13493">
    <property type="entry name" value="DUF4118"/>
    <property type="match status" value="1"/>
</dbReference>
<feature type="domain" description="Histidine kinase" evidence="15">
    <location>
        <begin position="681"/>
        <end position="894"/>
    </location>
</feature>
<dbReference type="Pfam" id="PF13492">
    <property type="entry name" value="GAF_3"/>
    <property type="match status" value="1"/>
</dbReference>
<feature type="transmembrane region" description="Helical" evidence="14">
    <location>
        <begin position="484"/>
        <end position="507"/>
    </location>
</feature>
<dbReference type="SUPFAM" id="SSF55781">
    <property type="entry name" value="GAF domain-like"/>
    <property type="match status" value="1"/>
</dbReference>
<dbReference type="SMART" id="SM00387">
    <property type="entry name" value="HATPase_c"/>
    <property type="match status" value="1"/>
</dbReference>
<evidence type="ECO:0000256" key="11">
    <source>
        <dbReference type="ARBA" id="ARBA00023012"/>
    </source>
</evidence>
<dbReference type="CDD" id="cd00075">
    <property type="entry name" value="HATPase"/>
    <property type="match status" value="1"/>
</dbReference>
<dbReference type="InterPro" id="IPR006016">
    <property type="entry name" value="UspA"/>
</dbReference>
<dbReference type="InterPro" id="IPR003018">
    <property type="entry name" value="GAF"/>
</dbReference>
<evidence type="ECO:0000256" key="4">
    <source>
        <dbReference type="ARBA" id="ARBA00022553"/>
    </source>
</evidence>
<dbReference type="HOGENOM" id="CLU_000445_113_0_4"/>
<dbReference type="InterPro" id="IPR038318">
    <property type="entry name" value="KdpD_sf"/>
</dbReference>
<evidence type="ECO:0000256" key="12">
    <source>
        <dbReference type="ARBA" id="ARBA00023136"/>
    </source>
</evidence>
<dbReference type="PANTHER" id="PTHR45569">
    <property type="entry name" value="SENSOR PROTEIN KDPD"/>
    <property type="match status" value="1"/>
</dbReference>
<dbReference type="PROSITE" id="PS50109">
    <property type="entry name" value="HIS_KIN"/>
    <property type="match status" value="1"/>
</dbReference>
<evidence type="ECO:0000256" key="9">
    <source>
        <dbReference type="ARBA" id="ARBA00022840"/>
    </source>
</evidence>
<reference evidence="17" key="1">
    <citation type="submission" date="2009-07" db="EMBL/GenBank/DDBJ databases">
        <title>Complete sequence of chromosome of Methylovorus sp. SIP3-4.</title>
        <authorList>
            <person name="Lucas S."/>
            <person name="Copeland A."/>
            <person name="Lapidus A."/>
            <person name="Glavina del Rio T."/>
            <person name="Tice H."/>
            <person name="Bruce D."/>
            <person name="Goodwin L."/>
            <person name="Pitluck S."/>
            <person name="Clum A."/>
            <person name="Larimer F."/>
            <person name="Land M."/>
            <person name="Hauser L."/>
            <person name="Kyrpides N."/>
            <person name="Mikhailova N."/>
            <person name="Kayluzhnaya M."/>
            <person name="Chistoserdova L."/>
        </authorList>
    </citation>
    <scope>NUCLEOTIDE SEQUENCE [LARGE SCALE GENOMIC DNA]</scope>
    <source>
        <strain evidence="17">SIP3-4</strain>
    </source>
</reference>
<dbReference type="SMART" id="SM00388">
    <property type="entry name" value="HisKA"/>
    <property type="match status" value="1"/>
</dbReference>
<feature type="transmembrane region" description="Helical" evidence="14">
    <location>
        <begin position="408"/>
        <end position="426"/>
    </location>
</feature>
<keyword evidence="7" id="KW-0547">Nucleotide-binding</keyword>
<dbReference type="Gene3D" id="1.20.120.620">
    <property type="entry name" value="Backbone structure of the membrane domain of e. Coli histidine kinase receptor kdpd"/>
    <property type="match status" value="1"/>
</dbReference>
<dbReference type="Pfam" id="PF02518">
    <property type="entry name" value="HATPase_c"/>
    <property type="match status" value="1"/>
</dbReference>